<dbReference type="InterPro" id="IPR017900">
    <property type="entry name" value="4Fe4S_Fe_S_CS"/>
</dbReference>
<name>A0A6J4CYP4_9HELI</name>
<dbReference type="AlphaFoldDB" id="A0A6J4CYP4"/>
<dbReference type="PANTHER" id="PTHR42859">
    <property type="entry name" value="OXIDOREDUCTASE"/>
    <property type="match status" value="1"/>
</dbReference>
<organism evidence="11 12">
    <name type="scientific">Helicobacter suis</name>
    <dbReference type="NCBI Taxonomy" id="104628"/>
    <lineage>
        <taxon>Bacteria</taxon>
        <taxon>Pseudomonadati</taxon>
        <taxon>Campylobacterota</taxon>
        <taxon>Epsilonproteobacteria</taxon>
        <taxon>Campylobacterales</taxon>
        <taxon>Helicobacteraceae</taxon>
        <taxon>Helicobacter</taxon>
    </lineage>
</organism>
<evidence type="ECO:0000313" key="12">
    <source>
        <dbReference type="Proteomes" id="UP000317935"/>
    </source>
</evidence>
<dbReference type="Proteomes" id="UP000509742">
    <property type="component" value="Chromosome"/>
</dbReference>
<evidence type="ECO:0000256" key="4">
    <source>
        <dbReference type="ARBA" id="ARBA00022737"/>
    </source>
</evidence>
<evidence type="ECO:0000256" key="7">
    <source>
        <dbReference type="ARBA" id="ARBA00023014"/>
    </source>
</evidence>
<dbReference type="EMBL" id="AP023036">
    <property type="protein sequence ID" value="BCD45963.1"/>
    <property type="molecule type" value="Genomic_DNA"/>
</dbReference>
<dbReference type="CDD" id="cd16373">
    <property type="entry name" value="DMSOR_beta_like"/>
    <property type="match status" value="1"/>
</dbReference>
<gene>
    <name evidence="11" type="primary">napG</name>
    <name evidence="10" type="ORF">NHP190020_10020</name>
    <name evidence="11" type="ORF">SNTW_04770</name>
</gene>
<proteinExistence type="predicted"/>
<feature type="domain" description="4Fe-4S ferredoxin-type" evidence="9">
    <location>
        <begin position="45"/>
        <end position="74"/>
    </location>
</feature>
<reference evidence="11 12" key="1">
    <citation type="submission" date="2019-06" db="EMBL/GenBank/DDBJ databases">
        <title>Complete genome sequence of Helicobacter suis SNTW101c.</title>
        <authorList>
            <person name="Rimbara E."/>
            <person name="Suzuki M."/>
            <person name="Matsui H."/>
            <person name="Nakamura M."/>
            <person name="Mori S."/>
            <person name="Shibayama K."/>
        </authorList>
    </citation>
    <scope>NUCLEOTIDE SEQUENCE [LARGE SCALE GENOMIC DNA]</scope>
    <source>
        <strain evidence="11 12">SNTW101c</strain>
    </source>
</reference>
<evidence type="ECO:0000256" key="6">
    <source>
        <dbReference type="ARBA" id="ARBA00023004"/>
    </source>
</evidence>
<dbReference type="OrthoDB" id="9808559at2"/>
<dbReference type="EMBL" id="AP019774">
    <property type="protein sequence ID" value="BCD69832.1"/>
    <property type="molecule type" value="Genomic_DNA"/>
</dbReference>
<evidence type="ECO:0000313" key="11">
    <source>
        <dbReference type="EMBL" id="BCD69832.1"/>
    </source>
</evidence>
<dbReference type="SUPFAM" id="SSF54862">
    <property type="entry name" value="4Fe-4S ferredoxins"/>
    <property type="match status" value="1"/>
</dbReference>
<dbReference type="NCBIfam" id="TIGR00397">
    <property type="entry name" value="mauM_napG"/>
    <property type="match status" value="1"/>
</dbReference>
<accession>A0A6J4CYP4</accession>
<evidence type="ECO:0000256" key="5">
    <source>
        <dbReference type="ARBA" id="ARBA00022982"/>
    </source>
</evidence>
<evidence type="ECO:0000256" key="8">
    <source>
        <dbReference type="SAM" id="MobiDB-lite"/>
    </source>
</evidence>
<dbReference type="GeneID" id="56929166"/>
<keyword evidence="2" id="KW-0004">4Fe-4S</keyword>
<dbReference type="PROSITE" id="PS00198">
    <property type="entry name" value="4FE4S_FER_1"/>
    <property type="match status" value="1"/>
</dbReference>
<feature type="domain" description="4Fe-4S ferredoxin-type" evidence="9">
    <location>
        <begin position="173"/>
        <end position="202"/>
    </location>
</feature>
<dbReference type="NCBIfam" id="NF007012">
    <property type="entry name" value="PRK09476.1"/>
    <property type="match status" value="1"/>
</dbReference>
<keyword evidence="4" id="KW-0677">Repeat</keyword>
<feature type="region of interest" description="Disordered" evidence="8">
    <location>
        <begin position="227"/>
        <end position="252"/>
    </location>
</feature>
<reference evidence="10 13" key="2">
    <citation type="submission" date="2020-04" db="EMBL/GenBank/DDBJ databases">
        <title>Genomic analysis of gastric non-Helicobacter pylori Helicobacters isolated in Japan.</title>
        <authorList>
            <person name="Suzuki M."/>
            <person name="Rimbara E."/>
        </authorList>
    </citation>
    <scope>NUCLEOTIDE SEQUENCE [LARGE SCALE GENOMIC DNA]</scope>
    <source>
        <strain evidence="10 13">NHP19-0020</strain>
    </source>
</reference>
<dbReference type="GO" id="GO:0046872">
    <property type="term" value="F:metal ion binding"/>
    <property type="evidence" value="ECO:0007669"/>
    <property type="project" value="UniProtKB-KW"/>
</dbReference>
<dbReference type="Gene3D" id="3.30.70.20">
    <property type="match status" value="2"/>
</dbReference>
<keyword evidence="3" id="KW-0479">Metal-binding</keyword>
<dbReference type="InterPro" id="IPR050294">
    <property type="entry name" value="RnfB_subfamily"/>
</dbReference>
<feature type="domain" description="4Fe-4S ferredoxin-type" evidence="9">
    <location>
        <begin position="126"/>
        <end position="162"/>
    </location>
</feature>
<dbReference type="Pfam" id="PF12838">
    <property type="entry name" value="Fer4_7"/>
    <property type="match status" value="2"/>
</dbReference>
<dbReference type="Proteomes" id="UP000317935">
    <property type="component" value="Chromosome"/>
</dbReference>
<keyword evidence="13" id="KW-1185">Reference proteome</keyword>
<dbReference type="RefSeq" id="WP_034376280.1">
    <property type="nucleotide sequence ID" value="NZ_AP019774.1"/>
</dbReference>
<keyword evidence="1" id="KW-0813">Transport</keyword>
<evidence type="ECO:0000313" key="13">
    <source>
        <dbReference type="Proteomes" id="UP000509742"/>
    </source>
</evidence>
<dbReference type="GO" id="GO:0051539">
    <property type="term" value="F:4 iron, 4 sulfur cluster binding"/>
    <property type="evidence" value="ECO:0007669"/>
    <property type="project" value="UniProtKB-KW"/>
</dbReference>
<evidence type="ECO:0000313" key="10">
    <source>
        <dbReference type="EMBL" id="BCD45963.1"/>
    </source>
</evidence>
<keyword evidence="5" id="KW-0249">Electron transport</keyword>
<protein>
    <submittedName>
        <fullName evidence="11">Ferredoxin-type protein NapG</fullName>
    </submittedName>
</protein>
<sequence>MQRRAFLQTAFKGACLCVGGGAFLSAMLKAKYSQDAYALRPPGAEDEARFLSLCVRCALCVKACPYDTLKLATLLDYPKMGTPFFEARKTPCYLCPDIPCIKACPTDALDKKHLKKDQGISSLKMGIAVIDPVACVAFWGVRCDVCYRVCPLIDKAIKLESRHNKHTGEHTYTLPVVEPSACVGCGLCERACITKEPSIKILPTAFVSGEAGKHYIKSWGTQAQDQKQLKNAKPNTLNPKTDNPLDYLNKGL</sequence>
<dbReference type="InterPro" id="IPR004494">
    <property type="entry name" value="MauM_NapG"/>
</dbReference>
<evidence type="ECO:0000256" key="3">
    <source>
        <dbReference type="ARBA" id="ARBA00022723"/>
    </source>
</evidence>
<feature type="domain" description="4Fe-4S ferredoxin-type" evidence="9">
    <location>
        <begin position="81"/>
        <end position="114"/>
    </location>
</feature>
<evidence type="ECO:0000256" key="2">
    <source>
        <dbReference type="ARBA" id="ARBA00022485"/>
    </source>
</evidence>
<evidence type="ECO:0000256" key="1">
    <source>
        <dbReference type="ARBA" id="ARBA00022448"/>
    </source>
</evidence>
<keyword evidence="7" id="KW-0411">Iron-sulfur</keyword>
<keyword evidence="6" id="KW-0408">Iron</keyword>
<dbReference type="InterPro" id="IPR017896">
    <property type="entry name" value="4Fe4S_Fe-S-bd"/>
</dbReference>
<evidence type="ECO:0000259" key="9">
    <source>
        <dbReference type="PROSITE" id="PS51379"/>
    </source>
</evidence>
<dbReference type="PROSITE" id="PS51379">
    <property type="entry name" value="4FE4S_FER_2"/>
    <property type="match status" value="4"/>
</dbReference>
<dbReference type="PANTHER" id="PTHR42859:SF10">
    <property type="entry name" value="DIMETHYLSULFOXIDE REDUCTASE CHAIN B"/>
    <property type="match status" value="1"/>
</dbReference>